<proteinExistence type="predicted"/>
<protein>
    <submittedName>
        <fullName evidence="1">Uncharacterized protein</fullName>
    </submittedName>
</protein>
<sequence>MSTRTKRHYAHEMKLQDHIELIDRLRTFRGAVLLSGYHHLLYDQLVSDGWKMEEFEAKAEAGAKRTEVLWINPVAARTGFYQESLF</sequence>
<organism evidence="1 2">
    <name type="scientific">Sporolactobacillus shoreicorticis</name>
    <dbReference type="NCBI Taxonomy" id="1923877"/>
    <lineage>
        <taxon>Bacteria</taxon>
        <taxon>Bacillati</taxon>
        <taxon>Bacillota</taxon>
        <taxon>Bacilli</taxon>
        <taxon>Bacillales</taxon>
        <taxon>Sporolactobacillaceae</taxon>
        <taxon>Sporolactobacillus</taxon>
    </lineage>
</organism>
<keyword evidence="2" id="KW-1185">Reference proteome</keyword>
<dbReference type="EMBL" id="JBHUMQ010000034">
    <property type="protein sequence ID" value="MFD2694974.1"/>
    <property type="molecule type" value="Genomic_DNA"/>
</dbReference>
<comment type="caution">
    <text evidence="1">The sequence shown here is derived from an EMBL/GenBank/DDBJ whole genome shotgun (WGS) entry which is preliminary data.</text>
</comment>
<gene>
    <name evidence="1" type="ORF">ACFSUE_15265</name>
</gene>
<dbReference type="RefSeq" id="WP_253064633.1">
    <property type="nucleotide sequence ID" value="NZ_JAMXWM010000031.1"/>
</dbReference>
<accession>A0ABW5S5F8</accession>
<dbReference type="Gene3D" id="3.40.50.150">
    <property type="entry name" value="Vaccinia Virus protein VP39"/>
    <property type="match status" value="1"/>
</dbReference>
<dbReference type="Proteomes" id="UP001597399">
    <property type="component" value="Unassembled WGS sequence"/>
</dbReference>
<evidence type="ECO:0000313" key="1">
    <source>
        <dbReference type="EMBL" id="MFD2694974.1"/>
    </source>
</evidence>
<dbReference type="InterPro" id="IPR029063">
    <property type="entry name" value="SAM-dependent_MTases_sf"/>
</dbReference>
<reference evidence="2" key="1">
    <citation type="journal article" date="2019" name="Int. J. Syst. Evol. Microbiol.">
        <title>The Global Catalogue of Microorganisms (GCM) 10K type strain sequencing project: providing services to taxonomists for standard genome sequencing and annotation.</title>
        <authorList>
            <consortium name="The Broad Institute Genomics Platform"/>
            <consortium name="The Broad Institute Genome Sequencing Center for Infectious Disease"/>
            <person name="Wu L."/>
            <person name="Ma J."/>
        </authorList>
    </citation>
    <scope>NUCLEOTIDE SEQUENCE [LARGE SCALE GENOMIC DNA]</scope>
    <source>
        <strain evidence="2">TISTR 2466</strain>
    </source>
</reference>
<evidence type="ECO:0000313" key="2">
    <source>
        <dbReference type="Proteomes" id="UP001597399"/>
    </source>
</evidence>
<name>A0ABW5S5F8_9BACL</name>